<dbReference type="GO" id="GO:0005227">
    <property type="term" value="F:calcium-activated cation channel activity"/>
    <property type="evidence" value="ECO:0007669"/>
    <property type="project" value="InterPro"/>
</dbReference>
<feature type="transmembrane region" description="Helical" evidence="2">
    <location>
        <begin position="79"/>
        <end position="102"/>
    </location>
</feature>
<keyword evidence="2" id="KW-0812">Transmembrane</keyword>
<reference evidence="4" key="1">
    <citation type="submission" date="2021-01" db="EMBL/GenBank/DDBJ databases">
        <authorList>
            <person name="Corre E."/>
            <person name="Pelletier E."/>
            <person name="Niang G."/>
            <person name="Scheremetjew M."/>
            <person name="Finn R."/>
            <person name="Kale V."/>
            <person name="Holt S."/>
            <person name="Cochrane G."/>
            <person name="Meng A."/>
            <person name="Brown T."/>
            <person name="Cohen L."/>
        </authorList>
    </citation>
    <scope>NUCLEOTIDE SEQUENCE</scope>
    <source>
        <strain evidence="4">CCMP3278</strain>
    </source>
</reference>
<feature type="region of interest" description="Disordered" evidence="1">
    <location>
        <begin position="410"/>
        <end position="448"/>
    </location>
</feature>
<dbReference type="EMBL" id="HBFP01007643">
    <property type="protein sequence ID" value="CAD8821092.1"/>
    <property type="molecule type" value="Transcribed_RNA"/>
</dbReference>
<dbReference type="InterPro" id="IPR045122">
    <property type="entry name" value="Csc1-like"/>
</dbReference>
<evidence type="ECO:0000313" key="4">
    <source>
        <dbReference type="EMBL" id="CAD8821092.1"/>
    </source>
</evidence>
<dbReference type="Pfam" id="PF02714">
    <property type="entry name" value="RSN1_7TM"/>
    <property type="match status" value="1"/>
</dbReference>
<dbReference type="AlphaFoldDB" id="A0A7S1ESF5"/>
<feature type="transmembrane region" description="Helical" evidence="2">
    <location>
        <begin position="234"/>
        <end position="259"/>
    </location>
</feature>
<dbReference type="GO" id="GO:0005886">
    <property type="term" value="C:plasma membrane"/>
    <property type="evidence" value="ECO:0007669"/>
    <property type="project" value="TreeGrafter"/>
</dbReference>
<evidence type="ECO:0000256" key="1">
    <source>
        <dbReference type="SAM" id="MobiDB-lite"/>
    </source>
</evidence>
<feature type="domain" description="CSC1/OSCA1-like 7TM region" evidence="3">
    <location>
        <begin position="74"/>
        <end position="305"/>
    </location>
</feature>
<proteinExistence type="predicted"/>
<feature type="transmembrane region" description="Helical" evidence="2">
    <location>
        <begin position="313"/>
        <end position="331"/>
    </location>
</feature>
<organism evidence="4">
    <name type="scientific">Timspurckia oligopyrenoides</name>
    <dbReference type="NCBI Taxonomy" id="708627"/>
    <lineage>
        <taxon>Eukaryota</taxon>
        <taxon>Rhodophyta</taxon>
        <taxon>Bangiophyceae</taxon>
        <taxon>Porphyridiales</taxon>
        <taxon>Porphyridiaceae</taxon>
        <taxon>Timspurckia</taxon>
    </lineage>
</organism>
<sequence>MAVFSSPVAMIAGTKQAIVDAASLAQSVEHRNGTTAHNITFPALGNVGPEGNEAEAVSDALLSILPGAIMHYEFLRQFLLLYTPVFLLTTINSAVPFLLRMASTLQGYTQNSVLELSVFRKTVFYVVLNSVVLPSVAMDTASELALLFYRKSKTFDEVFLALPVVERVFSGDMAFFLCNFIVQLTGTGNLLALLRLPAAVQRAWRRRRVVTPLELAEAKCAEPFDFGYNYAANIAVMCMCLLFGGVAPIIWCFALPFFITKYFVDVFNLRFVHPQSYLEGSLHRDAASFIVLWCVASQLVLAGMFYSRAFNNGVIIMVLMAICVLICWVLGRSLSRTTSSVYSILTSPFSLRRKEDFDTMREGEQLNQEQQWSVYYPSMLSRYGSVQASPRLLPTSVSLDSVKQPPSMLSLGASTHRHFRPEETPTRRKLYFNDQHTHNSTLNTNEHP</sequence>
<keyword evidence="2" id="KW-1133">Transmembrane helix</keyword>
<dbReference type="InterPro" id="IPR003864">
    <property type="entry name" value="CSC1/OSCA1-like_7TM"/>
</dbReference>
<dbReference type="PANTHER" id="PTHR13018">
    <property type="entry name" value="PROBABLE MEMBRANE PROTEIN DUF221-RELATED"/>
    <property type="match status" value="1"/>
</dbReference>
<name>A0A7S1ESF5_9RHOD</name>
<accession>A0A7S1ESF5</accession>
<feature type="transmembrane region" description="Helical" evidence="2">
    <location>
        <begin position="173"/>
        <end position="198"/>
    </location>
</feature>
<feature type="transmembrane region" description="Helical" evidence="2">
    <location>
        <begin position="286"/>
        <end position="306"/>
    </location>
</feature>
<dbReference type="PANTHER" id="PTHR13018:SF5">
    <property type="entry name" value="RE44586P"/>
    <property type="match status" value="1"/>
</dbReference>
<gene>
    <name evidence="4" type="ORF">TOLI1172_LOCUS5487</name>
</gene>
<protein>
    <recommendedName>
        <fullName evidence="3">CSC1/OSCA1-like 7TM region domain-containing protein</fullName>
    </recommendedName>
</protein>
<feature type="compositionally biased region" description="Polar residues" evidence="1">
    <location>
        <begin position="438"/>
        <end position="448"/>
    </location>
</feature>
<evidence type="ECO:0000259" key="3">
    <source>
        <dbReference type="Pfam" id="PF02714"/>
    </source>
</evidence>
<keyword evidence="2" id="KW-0472">Membrane</keyword>
<evidence type="ECO:0000256" key="2">
    <source>
        <dbReference type="SAM" id="Phobius"/>
    </source>
</evidence>